<feature type="transmembrane region" description="Helical" evidence="7">
    <location>
        <begin position="92"/>
        <end position="118"/>
    </location>
</feature>
<evidence type="ECO:0000256" key="3">
    <source>
        <dbReference type="ARBA" id="ARBA00022729"/>
    </source>
</evidence>
<evidence type="ECO:0000256" key="5">
    <source>
        <dbReference type="ARBA" id="ARBA00023136"/>
    </source>
</evidence>
<dbReference type="PANTHER" id="PTHR31769">
    <property type="entry name" value="OS07G0462200 PROTEIN-RELATED"/>
    <property type="match status" value="1"/>
</dbReference>
<keyword evidence="3" id="KW-0732">Signal</keyword>
<evidence type="ECO:0000256" key="4">
    <source>
        <dbReference type="ARBA" id="ARBA00022989"/>
    </source>
</evidence>
<dbReference type="EMBL" id="LUHQ01000004">
    <property type="protein sequence ID" value="OAO97046.1"/>
    <property type="molecule type" value="Genomic_DNA"/>
</dbReference>
<feature type="transmembrane region" description="Helical" evidence="7">
    <location>
        <begin position="138"/>
        <end position="158"/>
    </location>
</feature>
<dbReference type="InterPro" id="IPR052222">
    <property type="entry name" value="DESIGUAL"/>
</dbReference>
<dbReference type="Pfam" id="PF06749">
    <property type="entry name" value="DUF1218"/>
    <property type="match status" value="1"/>
</dbReference>
<dbReference type="KEGG" id="ath:AT4G19370"/>
<accession>A0A178USN0</accession>
<name>A0A178USN0_ARATH</name>
<comment type="caution">
    <text evidence="8">The sequence shown here is derived from an EMBL/GenBank/DDBJ whole genome shotgun (WGS) entry which is preliminary data.</text>
</comment>
<keyword evidence="4 7" id="KW-1133">Transmembrane helix</keyword>
<protein>
    <recommendedName>
        <fullName evidence="10">Transmembrane protein</fullName>
    </recommendedName>
</protein>
<dbReference type="Proteomes" id="UP000078284">
    <property type="component" value="Chromosome 4"/>
</dbReference>
<comment type="subcellular location">
    <subcellularLocation>
        <location evidence="1">Endomembrane system</location>
        <topology evidence="1">Multi-pass membrane protein</topology>
    </subcellularLocation>
</comment>
<dbReference type="SMR" id="A0A178USN0"/>
<dbReference type="GO" id="GO:0012505">
    <property type="term" value="C:endomembrane system"/>
    <property type="evidence" value="ECO:0007669"/>
    <property type="project" value="UniProtKB-SubCell"/>
</dbReference>
<evidence type="ECO:0000313" key="9">
    <source>
        <dbReference type="Proteomes" id="UP000078284"/>
    </source>
</evidence>
<dbReference type="AlphaFoldDB" id="A0A178USN0"/>
<evidence type="ECO:0000256" key="7">
    <source>
        <dbReference type="SAM" id="Phobius"/>
    </source>
</evidence>
<evidence type="ECO:0000256" key="1">
    <source>
        <dbReference type="ARBA" id="ARBA00004127"/>
    </source>
</evidence>
<evidence type="ECO:0008006" key="10">
    <source>
        <dbReference type="Google" id="ProtNLM"/>
    </source>
</evidence>
<evidence type="ECO:0000313" key="8">
    <source>
        <dbReference type="EMBL" id="OAO97046.1"/>
    </source>
</evidence>
<dbReference type="ExpressionAtlas" id="A0A178USN0">
    <property type="expression patterns" value="baseline and differential"/>
</dbReference>
<dbReference type="InterPro" id="IPR009606">
    <property type="entry name" value="DEAL/Modifying_wall_lignin1/2"/>
</dbReference>
<dbReference type="RefSeq" id="NP_193672.1">
    <property type="nucleotide sequence ID" value="NM_118057.3"/>
</dbReference>
<keyword evidence="2 7" id="KW-0812">Transmembrane</keyword>
<comment type="similarity">
    <text evidence="6">Belongs to the DESIGUAL family.</text>
</comment>
<feature type="transmembrane region" description="Helical" evidence="7">
    <location>
        <begin position="47"/>
        <end position="71"/>
    </location>
</feature>
<reference evidence="9" key="1">
    <citation type="journal article" date="2016" name="Proc. Natl. Acad. Sci. U.S.A.">
        <title>Chromosome-level assembly of Arabidopsis thaliana Ler reveals the extent of translocation and inversion polymorphisms.</title>
        <authorList>
            <person name="Zapata L."/>
            <person name="Ding J."/>
            <person name="Willing E.M."/>
            <person name="Hartwig B."/>
            <person name="Bezdan D."/>
            <person name="Jiao W.B."/>
            <person name="Patel V."/>
            <person name="Velikkakam James G."/>
            <person name="Koornneef M."/>
            <person name="Ossowski S."/>
            <person name="Schneeberger K."/>
        </authorList>
    </citation>
    <scope>NUCLEOTIDE SEQUENCE [LARGE SCALE GENOMIC DNA]</scope>
    <source>
        <strain evidence="9">cv. Landsberg erecta</strain>
    </source>
</reference>
<gene>
    <name evidence="8" type="ordered locus">AXX17_At4g22780</name>
</gene>
<dbReference type="OMA" id="VSFITCF"/>
<sequence length="217" mass="24387">MHNLFLYSVVFSLGLVSFITCFAAEFKRTQKEDIRWDTERNCYVPGSHAFGLGSAAVLCFCLAQIVGNIVVFRNHRTRTKREDGYKITDLTLPTVLLLLSWSNFVVVVLILSTAISMSRAQAYGEGWLDEDCYLVKDGVFAASGCLAILGLGALTISATRIKVKKQQQLVQVVIKDQNQDQRRSMEEEQKHDEHQTNKSESVIHLVEEVSSTNISRI</sequence>
<proteinExistence type="inferred from homology"/>
<evidence type="ECO:0000256" key="6">
    <source>
        <dbReference type="ARBA" id="ARBA00029467"/>
    </source>
</evidence>
<keyword evidence="5 7" id="KW-0472">Membrane</keyword>
<evidence type="ECO:0000256" key="2">
    <source>
        <dbReference type="ARBA" id="ARBA00022692"/>
    </source>
</evidence>
<organism evidence="8 9">
    <name type="scientific">Arabidopsis thaliana</name>
    <name type="common">Mouse-ear cress</name>
    <dbReference type="NCBI Taxonomy" id="3702"/>
    <lineage>
        <taxon>Eukaryota</taxon>
        <taxon>Viridiplantae</taxon>
        <taxon>Streptophyta</taxon>
        <taxon>Embryophyta</taxon>
        <taxon>Tracheophyta</taxon>
        <taxon>Spermatophyta</taxon>
        <taxon>Magnoliopsida</taxon>
        <taxon>eudicotyledons</taxon>
        <taxon>Gunneridae</taxon>
        <taxon>Pentapetalae</taxon>
        <taxon>rosids</taxon>
        <taxon>malvids</taxon>
        <taxon>Brassicales</taxon>
        <taxon>Brassicaceae</taxon>
        <taxon>Camelineae</taxon>
        <taxon>Arabidopsis</taxon>
    </lineage>
</organism>